<proteinExistence type="predicted"/>
<feature type="region of interest" description="Disordered" evidence="1">
    <location>
        <begin position="329"/>
        <end position="351"/>
    </location>
</feature>
<dbReference type="Proteomes" id="UP000030645">
    <property type="component" value="Unassembled WGS sequence"/>
</dbReference>
<feature type="region of interest" description="Disordered" evidence="1">
    <location>
        <begin position="663"/>
        <end position="712"/>
    </location>
</feature>
<feature type="region of interest" description="Disordered" evidence="1">
    <location>
        <begin position="531"/>
        <end position="650"/>
    </location>
</feature>
<feature type="compositionally biased region" description="Basic and acidic residues" evidence="1">
    <location>
        <begin position="701"/>
        <end position="712"/>
    </location>
</feature>
<reference evidence="3" key="1">
    <citation type="submission" date="2013-01" db="EMBL/GenBank/DDBJ databases">
        <title>Draft Genome Sequence of a Mulberry Tree, Morus notabilis C.K. Schneid.</title>
        <authorList>
            <person name="He N."/>
            <person name="Zhao S."/>
        </authorList>
    </citation>
    <scope>NUCLEOTIDE SEQUENCE</scope>
</reference>
<dbReference type="PANTHER" id="PTHR37261">
    <property type="entry name" value="40S RIBOSOMAL PROTEIN S27"/>
    <property type="match status" value="1"/>
</dbReference>
<dbReference type="STRING" id="981085.W9QFC5"/>
<dbReference type="PANTHER" id="PTHR37261:SF1">
    <property type="entry name" value="40S RIBOSOMAL PROTEIN S27"/>
    <property type="match status" value="1"/>
</dbReference>
<feature type="region of interest" description="Disordered" evidence="1">
    <location>
        <begin position="130"/>
        <end position="156"/>
    </location>
</feature>
<gene>
    <name evidence="2" type="ORF">L484_012502</name>
</gene>
<dbReference type="EMBL" id="KE343526">
    <property type="protein sequence ID" value="EXB32773.1"/>
    <property type="molecule type" value="Genomic_DNA"/>
</dbReference>
<feature type="compositionally biased region" description="Basic and acidic residues" evidence="1">
    <location>
        <begin position="591"/>
        <end position="601"/>
    </location>
</feature>
<evidence type="ECO:0000313" key="2">
    <source>
        <dbReference type="EMBL" id="EXB32773.1"/>
    </source>
</evidence>
<feature type="region of interest" description="Disordered" evidence="1">
    <location>
        <begin position="892"/>
        <end position="917"/>
    </location>
</feature>
<keyword evidence="3" id="KW-1185">Reference proteome</keyword>
<organism evidence="2 3">
    <name type="scientific">Morus notabilis</name>
    <dbReference type="NCBI Taxonomy" id="981085"/>
    <lineage>
        <taxon>Eukaryota</taxon>
        <taxon>Viridiplantae</taxon>
        <taxon>Streptophyta</taxon>
        <taxon>Embryophyta</taxon>
        <taxon>Tracheophyta</taxon>
        <taxon>Spermatophyta</taxon>
        <taxon>Magnoliopsida</taxon>
        <taxon>eudicotyledons</taxon>
        <taxon>Gunneridae</taxon>
        <taxon>Pentapetalae</taxon>
        <taxon>rosids</taxon>
        <taxon>fabids</taxon>
        <taxon>Rosales</taxon>
        <taxon>Moraceae</taxon>
        <taxon>Moreae</taxon>
        <taxon>Morus</taxon>
    </lineage>
</organism>
<feature type="compositionally biased region" description="Polar residues" evidence="1">
    <location>
        <begin position="531"/>
        <end position="540"/>
    </location>
</feature>
<evidence type="ECO:0000313" key="3">
    <source>
        <dbReference type="Proteomes" id="UP000030645"/>
    </source>
</evidence>
<feature type="region of interest" description="Disordered" evidence="1">
    <location>
        <begin position="487"/>
        <end position="510"/>
    </location>
</feature>
<feature type="compositionally biased region" description="Polar residues" evidence="1">
    <location>
        <begin position="899"/>
        <end position="917"/>
    </location>
</feature>
<sequence>MESDTRDGGITGTAATWSSATNWTAVHGTLVNTITFDSSLSPIDGHDETIDLNSVANRPLILRPYALDAGPCEITVTFTQKHEVQQIYVKSTARVYEIYYESDLQSGKEYLCTVRCGIAARDVDSEEALSPNLKGAHDNPLQENLRNDGNRTSSEDEWVDVRVPDGKKDNSLPLMTQDYYEATAQISDAHPCRSLTIRLLSVQSKDSVYIDEVYVFADPVDSTDSENQANKMENSSGNPLMAMLLPTLLQMSKTKGISAIRTQDKHTSEASRTQNFIESTSEATCSTNCATKIQQATNCATKIRQERNSSIAHHGKMELQDVNTAGTNASQLQRPPQVSLGESKADSLPPNDRVERALDQLFSRMGRIEDLFLRFEDNLLKPISSIEARLLRVEQQLEVLTNKQKDCEPRLYSRFCAPNFSSVQSDSNSFYHSETDYPRCEEFGSNIKSFHYDAQTMNTQTNQADDVSDSVNTTQLLPSLVVTAPEFLNFDDEEENQESDRITESSADKPRNAITVDDALASALAGFVSSISSQPQNHIPSLSVKAPEFSNEEEDTEVGAEASPRDQHEIRTDGAENINGSLSHASCPSLDGKKKVEKSLNDDQSEETAEEVKAPEFSNEEEDTEVGAEASPRDQHEIRTDGAENINGSLSHASCLSLDGKKKVEKSLNDDPSEATAEEVGGRYQQFEGGEDDQPSGRPINKNDEQADDDKAGAQNFERAVEIEGAEVSTEANSGLVHNKTDVQYQWFLNQTDATGSHTTKNDATSIADSITEAENTKAESDNKDQGILRNILESSCTTASVVDFESPVLDVKFISQSSHSSNFTLEALLSDSPESKFEGATCAEESHSTTPSDEHGDLISVEDGEEPLGLVTNNQIYVDFDYCSLPQEHWSGEGETPMASSSISSCSHETFPTSLI</sequence>
<feature type="compositionally biased region" description="Basic and acidic residues" evidence="1">
    <location>
        <begin position="563"/>
        <end position="574"/>
    </location>
</feature>
<protein>
    <submittedName>
        <fullName evidence="2">Uncharacterized protein</fullName>
    </submittedName>
</protein>
<feature type="compositionally biased region" description="Basic and acidic residues" evidence="1">
    <location>
        <begin position="498"/>
        <end position="510"/>
    </location>
</feature>
<evidence type="ECO:0000256" key="1">
    <source>
        <dbReference type="SAM" id="MobiDB-lite"/>
    </source>
</evidence>
<dbReference type="AlphaFoldDB" id="W9QFC5"/>
<accession>W9QFC5</accession>
<name>W9QFC5_9ROSA</name>
<dbReference type="eggNOG" id="ENOG502R822">
    <property type="taxonomic scope" value="Eukaryota"/>
</dbReference>
<feature type="compositionally biased region" description="Basic and acidic residues" evidence="1">
    <location>
        <begin position="631"/>
        <end position="642"/>
    </location>
</feature>